<evidence type="ECO:0000313" key="2">
    <source>
        <dbReference type="Proteomes" id="UP000010475"/>
    </source>
</evidence>
<dbReference type="AlphaFoldDB" id="K9X371"/>
<sequence>MTPNLYQVVLANFLGVSVRALERYVQQGRVSVKYEKGKTRPTANFDSVDLEAFKL</sequence>
<protein>
    <submittedName>
        <fullName evidence="1">Uncharacterized protein</fullName>
    </submittedName>
</protein>
<dbReference type="PATRIC" id="fig|56107.3.peg.4861"/>
<keyword evidence="2" id="KW-1185">Reference proteome</keyword>
<reference evidence="1" key="1">
    <citation type="submission" date="2012-06" db="EMBL/GenBank/DDBJ databases">
        <title>Finished chromosome of genome of Cylindrospermum stagnale PCC 7417.</title>
        <authorList>
            <consortium name="US DOE Joint Genome Institute"/>
            <person name="Gugger M."/>
            <person name="Coursin T."/>
            <person name="Rippka R."/>
            <person name="Tandeau De Marsac N."/>
            <person name="Huntemann M."/>
            <person name="Wei C.-L."/>
            <person name="Han J."/>
            <person name="Detter J.C."/>
            <person name="Han C."/>
            <person name="Tapia R."/>
            <person name="Chen A."/>
            <person name="Kyrpides N."/>
            <person name="Mavromatis K."/>
            <person name="Markowitz V."/>
            <person name="Szeto E."/>
            <person name="Ivanova N."/>
            <person name="Pagani I."/>
            <person name="Pati A."/>
            <person name="Goodwin L."/>
            <person name="Nordberg H.P."/>
            <person name="Cantor M.N."/>
            <person name="Hua S.X."/>
            <person name="Woyke T."/>
            <person name="Kerfeld C.A."/>
        </authorList>
    </citation>
    <scope>NUCLEOTIDE SEQUENCE [LARGE SCALE GENOMIC DNA]</scope>
    <source>
        <strain evidence="1">PCC 7417</strain>
    </source>
</reference>
<dbReference type="eggNOG" id="ENOG5033GIK">
    <property type="taxonomic scope" value="Bacteria"/>
</dbReference>
<dbReference type="Proteomes" id="UP000010475">
    <property type="component" value="Chromosome"/>
</dbReference>
<dbReference type="RefSeq" id="WP_015209758.1">
    <property type="nucleotide sequence ID" value="NC_019757.1"/>
</dbReference>
<gene>
    <name evidence="1" type="ORF">Cylst_4430</name>
</gene>
<organism evidence="1 2">
    <name type="scientific">Cylindrospermum stagnale PCC 7417</name>
    <dbReference type="NCBI Taxonomy" id="56107"/>
    <lineage>
        <taxon>Bacteria</taxon>
        <taxon>Bacillati</taxon>
        <taxon>Cyanobacteriota</taxon>
        <taxon>Cyanophyceae</taxon>
        <taxon>Nostocales</taxon>
        <taxon>Nostocaceae</taxon>
        <taxon>Cylindrospermum</taxon>
    </lineage>
</organism>
<proteinExistence type="predicted"/>
<accession>K9X371</accession>
<evidence type="ECO:0000313" key="1">
    <source>
        <dbReference type="EMBL" id="AFZ26516.1"/>
    </source>
</evidence>
<dbReference type="HOGENOM" id="CLU_3024575_0_0_3"/>
<name>K9X371_9NOST</name>
<dbReference type="KEGG" id="csg:Cylst_4430"/>
<dbReference type="OrthoDB" id="484907at2"/>
<dbReference type="EMBL" id="CP003642">
    <property type="protein sequence ID" value="AFZ26516.1"/>
    <property type="molecule type" value="Genomic_DNA"/>
</dbReference>